<dbReference type="GO" id="GO:0005524">
    <property type="term" value="F:ATP binding"/>
    <property type="evidence" value="ECO:0007669"/>
    <property type="project" value="InterPro"/>
</dbReference>
<gene>
    <name evidence="2" type="ORF">LCGC14_2359420</name>
</gene>
<dbReference type="InterPro" id="IPR004218">
    <property type="entry name" value="GSHS_ATP-bd"/>
</dbReference>
<dbReference type="SUPFAM" id="SSF56059">
    <property type="entry name" value="Glutathione synthetase ATP-binding domain-like"/>
    <property type="match status" value="1"/>
</dbReference>
<dbReference type="AlphaFoldDB" id="A0A0F9F1W2"/>
<organism evidence="2">
    <name type="scientific">marine sediment metagenome</name>
    <dbReference type="NCBI Taxonomy" id="412755"/>
    <lineage>
        <taxon>unclassified sequences</taxon>
        <taxon>metagenomes</taxon>
        <taxon>ecological metagenomes</taxon>
    </lineage>
</organism>
<name>A0A0F9F1W2_9ZZZZ</name>
<reference evidence="2" key="1">
    <citation type="journal article" date="2015" name="Nature">
        <title>Complex archaea that bridge the gap between prokaryotes and eukaryotes.</title>
        <authorList>
            <person name="Spang A."/>
            <person name="Saw J.H."/>
            <person name="Jorgensen S.L."/>
            <person name="Zaremba-Niedzwiedzka K."/>
            <person name="Martijn J."/>
            <person name="Lind A.E."/>
            <person name="van Eijk R."/>
            <person name="Schleper C."/>
            <person name="Guy L."/>
            <person name="Ettema T.J."/>
        </authorList>
    </citation>
    <scope>NUCLEOTIDE SEQUENCE</scope>
</reference>
<comment type="caution">
    <text evidence="2">The sequence shown here is derived from an EMBL/GenBank/DDBJ whole genome shotgun (WGS) entry which is preliminary data.</text>
</comment>
<evidence type="ECO:0000259" key="1">
    <source>
        <dbReference type="Pfam" id="PF02955"/>
    </source>
</evidence>
<sequence>MIIKPLQGSGGKNVFKIEGPDDSNINQIFEAVSEEGYMIAQGYMPKAKDGDVRVFVMNGTPLEQDGKYGPCCIDQLQLRARPTRDGIQAVRSKL</sequence>
<proteinExistence type="predicted"/>
<dbReference type="InterPro" id="IPR013815">
    <property type="entry name" value="ATP_grasp_subdomain_1"/>
</dbReference>
<dbReference type="GO" id="GO:0004363">
    <property type="term" value="F:glutathione synthase activity"/>
    <property type="evidence" value="ECO:0007669"/>
    <property type="project" value="InterPro"/>
</dbReference>
<feature type="non-terminal residue" evidence="2">
    <location>
        <position position="94"/>
    </location>
</feature>
<dbReference type="Pfam" id="PF02955">
    <property type="entry name" value="GSH-S_ATP"/>
    <property type="match status" value="1"/>
</dbReference>
<dbReference type="Gene3D" id="3.30.1490.20">
    <property type="entry name" value="ATP-grasp fold, A domain"/>
    <property type="match status" value="1"/>
</dbReference>
<evidence type="ECO:0000313" key="2">
    <source>
        <dbReference type="EMBL" id="KKL45062.1"/>
    </source>
</evidence>
<dbReference type="EMBL" id="LAZR01034526">
    <property type="protein sequence ID" value="KKL45062.1"/>
    <property type="molecule type" value="Genomic_DNA"/>
</dbReference>
<accession>A0A0F9F1W2</accession>
<protein>
    <recommendedName>
        <fullName evidence="1">Prokaryotic glutathione synthetase ATP-binding domain-containing protein</fullName>
    </recommendedName>
</protein>
<feature type="domain" description="Prokaryotic glutathione synthetase ATP-binding" evidence="1">
    <location>
        <begin position="1"/>
        <end position="63"/>
    </location>
</feature>